<feature type="region of interest" description="Disordered" evidence="7">
    <location>
        <begin position="263"/>
        <end position="304"/>
    </location>
</feature>
<dbReference type="STRING" id="104421.E2ALJ6"/>
<dbReference type="EMBL" id="GL440609">
    <property type="protein sequence ID" value="EFN65698.1"/>
    <property type="molecule type" value="Genomic_DNA"/>
</dbReference>
<keyword evidence="5" id="KW-0804">Transcription</keyword>
<sequence length="838" mass="90605">MNTLSTVNSGSDKRLPETTVQTVAQNLTTMQNVQNVQNVQSVVQSNTQNIQPIQTIVGSVGTPGNLVGKSVSLDINPKLSLMKPVTPSGATSSVETSKITTTLCSIGPTVKIISPGMLNTVDRQNQPQTQPLAQQTVNMPATYHVPRGAAAVANISAPRSTVATPIRANTGQTVPTTRPGNVPISNPQWQSKTSVVYAPSVPQRHSAPPVSRVSRPATLYTGQQTRLMTPVSQGRPVQAMVTGSPSRLIAPILQTNNITRLPVAQSRPPTPQVITVSQTSQPGRSSTQTIQPSQSNKPLATSGTTKRIAVSAPIETTNINRNTSSVTIGSVEAPGRQLSINTVAGPSTGAVSHIVIPSQQIQQQPGGPRVVQTVVTSLSSFSTVSQVGTITTTANTQSNAMRILQTVPAAGTKITGMSLHPLPIVPVRTAPTPVKATTAQPQNIGQTVQIKPAQPASLRISSTNSGTATSSTQPVQGQYITPPHNTTTYYSFETTGAYSPFRQGSMQPVRLVVEPGGYEEPHGKPNASPRPSILRKRDHDNSPVKGVAKNLNPVLASLPSSRSISPPLSPKGDLDGGGCQSSGSTTVSATSSPGLDEEPEQSRITINPTIEMSPRKKPRKQQLTGVELTEPRCTEEEMQFITEEKMKKESKEESKDKFSDKRQVSNVQSDIKSSNQQTENTIRTRPIPSLIGSSWKNKWSVRLHHYRRPSDVRPREERRPTVAELAQQKHVLQKLNGWKVYHLTTQMEDIADLEKQVHEKLKTTLMLLESQQTVKNKHNDGLERVNELIKGNMQRSSLISEGMNEARTQLVTIFQHKGPITDLLQRCGNKRAQKKRDK</sequence>
<feature type="compositionally biased region" description="Polar residues" evidence="7">
    <location>
        <begin position="473"/>
        <end position="484"/>
    </location>
</feature>
<accession>E2ALJ6</accession>
<dbReference type="GO" id="GO:0000122">
    <property type="term" value="P:negative regulation of transcription by RNA polymerase II"/>
    <property type="evidence" value="ECO:0007669"/>
    <property type="project" value="TreeGrafter"/>
</dbReference>
<dbReference type="OMA" id="CCSRDEY"/>
<gene>
    <name evidence="9" type="ORF">EAG_10955</name>
</gene>
<feature type="compositionally biased region" description="Polar residues" evidence="7">
    <location>
        <begin position="272"/>
        <end position="304"/>
    </location>
</feature>
<comment type="subcellular location">
    <subcellularLocation>
        <location evidence="1">Nucleus</location>
    </subcellularLocation>
</comment>
<evidence type="ECO:0000256" key="1">
    <source>
        <dbReference type="ARBA" id="ARBA00004123"/>
    </source>
</evidence>
<evidence type="ECO:0000256" key="5">
    <source>
        <dbReference type="ARBA" id="ARBA00023163"/>
    </source>
</evidence>
<evidence type="ECO:0000256" key="6">
    <source>
        <dbReference type="ARBA" id="ARBA00023242"/>
    </source>
</evidence>
<feature type="region of interest" description="Disordered" evidence="7">
    <location>
        <begin position="515"/>
        <end position="685"/>
    </location>
</feature>
<dbReference type="InterPro" id="IPR024137">
    <property type="entry name" value="His_deAcase_cplx_SAP130"/>
</dbReference>
<dbReference type="Proteomes" id="UP000000311">
    <property type="component" value="Unassembled WGS sequence"/>
</dbReference>
<proteinExistence type="inferred from homology"/>
<evidence type="ECO:0000256" key="2">
    <source>
        <dbReference type="ARBA" id="ARBA00007859"/>
    </source>
</evidence>
<feature type="compositionally biased region" description="Polar residues" evidence="7">
    <location>
        <begin position="664"/>
        <end position="683"/>
    </location>
</feature>
<name>E2ALJ6_CAMFO</name>
<keyword evidence="6" id="KW-0539">Nucleus</keyword>
<evidence type="ECO:0000259" key="8">
    <source>
        <dbReference type="Pfam" id="PF16014"/>
    </source>
</evidence>
<feature type="compositionally biased region" description="Polar residues" evidence="7">
    <location>
        <begin position="436"/>
        <end position="449"/>
    </location>
</feature>
<feature type="compositionally biased region" description="Low complexity" evidence="7">
    <location>
        <begin position="461"/>
        <end position="472"/>
    </location>
</feature>
<evidence type="ECO:0000313" key="10">
    <source>
        <dbReference type="Proteomes" id="UP000000311"/>
    </source>
</evidence>
<dbReference type="Pfam" id="PF16014">
    <property type="entry name" value="SAP130_C"/>
    <property type="match status" value="1"/>
</dbReference>
<protein>
    <submittedName>
        <fullName evidence="9">Histone deacetylase complex subunit SAP130</fullName>
    </submittedName>
</protein>
<feature type="compositionally biased region" description="Basic and acidic residues" evidence="7">
    <location>
        <begin position="642"/>
        <end position="663"/>
    </location>
</feature>
<feature type="compositionally biased region" description="Low complexity" evidence="7">
    <location>
        <begin position="581"/>
        <end position="592"/>
    </location>
</feature>
<dbReference type="InterPro" id="IPR031963">
    <property type="entry name" value="SAP130_C"/>
</dbReference>
<evidence type="ECO:0000256" key="4">
    <source>
        <dbReference type="ARBA" id="ARBA00023015"/>
    </source>
</evidence>
<feature type="compositionally biased region" description="Low complexity" evidence="7">
    <location>
        <begin position="557"/>
        <end position="566"/>
    </location>
</feature>
<feature type="region of interest" description="Disordered" evidence="7">
    <location>
        <begin position="436"/>
        <end position="484"/>
    </location>
</feature>
<dbReference type="AlphaFoldDB" id="E2ALJ6"/>
<dbReference type="InParanoid" id="E2ALJ6"/>
<keyword evidence="4" id="KW-0805">Transcription regulation</keyword>
<evidence type="ECO:0000256" key="3">
    <source>
        <dbReference type="ARBA" id="ARBA00022491"/>
    </source>
</evidence>
<dbReference type="PANTHER" id="PTHR13497">
    <property type="entry name" value="HISTONE DEACETYLASE COMPLEX SUBUNIT SAP130"/>
    <property type="match status" value="1"/>
</dbReference>
<organism evidence="10">
    <name type="scientific">Camponotus floridanus</name>
    <name type="common">Florida carpenter ant</name>
    <dbReference type="NCBI Taxonomy" id="104421"/>
    <lineage>
        <taxon>Eukaryota</taxon>
        <taxon>Metazoa</taxon>
        <taxon>Ecdysozoa</taxon>
        <taxon>Arthropoda</taxon>
        <taxon>Hexapoda</taxon>
        <taxon>Insecta</taxon>
        <taxon>Pterygota</taxon>
        <taxon>Neoptera</taxon>
        <taxon>Endopterygota</taxon>
        <taxon>Hymenoptera</taxon>
        <taxon>Apocrita</taxon>
        <taxon>Aculeata</taxon>
        <taxon>Formicoidea</taxon>
        <taxon>Formicidae</taxon>
        <taxon>Formicinae</taxon>
        <taxon>Camponotus</taxon>
    </lineage>
</organism>
<dbReference type="PANTHER" id="PTHR13497:SF3">
    <property type="entry name" value="HISTONE DEACETYLASE COMPLEX SUBUNIT SAP130"/>
    <property type="match status" value="1"/>
</dbReference>
<dbReference type="GO" id="GO:0070822">
    <property type="term" value="C:Sin3-type complex"/>
    <property type="evidence" value="ECO:0007669"/>
    <property type="project" value="TreeGrafter"/>
</dbReference>
<evidence type="ECO:0000313" key="9">
    <source>
        <dbReference type="EMBL" id="EFN65698.1"/>
    </source>
</evidence>
<dbReference type="OrthoDB" id="10048604at2759"/>
<evidence type="ECO:0000256" key="7">
    <source>
        <dbReference type="SAM" id="MobiDB-lite"/>
    </source>
</evidence>
<keyword evidence="10" id="KW-1185">Reference proteome</keyword>
<feature type="domain" description="Histone deacetylase complex subunit SAP130 C-terminal" evidence="8">
    <location>
        <begin position="611"/>
        <end position="824"/>
    </location>
</feature>
<comment type="similarity">
    <text evidence="2">Belongs to the SAP130 family.</text>
</comment>
<keyword evidence="3" id="KW-0678">Repressor</keyword>
<reference evidence="9 10" key="1">
    <citation type="journal article" date="2010" name="Science">
        <title>Genomic comparison of the ants Camponotus floridanus and Harpegnathos saltator.</title>
        <authorList>
            <person name="Bonasio R."/>
            <person name="Zhang G."/>
            <person name="Ye C."/>
            <person name="Mutti N.S."/>
            <person name="Fang X."/>
            <person name="Qin N."/>
            <person name="Donahue G."/>
            <person name="Yang P."/>
            <person name="Li Q."/>
            <person name="Li C."/>
            <person name="Zhang P."/>
            <person name="Huang Z."/>
            <person name="Berger S.L."/>
            <person name="Reinberg D."/>
            <person name="Wang J."/>
            <person name="Liebig J."/>
        </authorList>
    </citation>
    <scope>NUCLEOTIDE SEQUENCE [LARGE SCALE GENOMIC DNA]</scope>
    <source>
        <strain evidence="10">C129</strain>
    </source>
</reference>